<keyword evidence="2" id="KW-1185">Reference proteome</keyword>
<protein>
    <recommendedName>
        <fullName evidence="3">Endonuclease-reverse transcriptase</fullName>
    </recommendedName>
</protein>
<evidence type="ECO:0008006" key="3">
    <source>
        <dbReference type="Google" id="ProtNLM"/>
    </source>
</evidence>
<comment type="caution">
    <text evidence="1">The sequence shown here is derived from an EMBL/GenBank/DDBJ whole genome shotgun (WGS) entry which is preliminary data.</text>
</comment>
<proteinExistence type="predicted"/>
<accession>A0ABN8RRG3</accession>
<dbReference type="EMBL" id="CALNXK010000310">
    <property type="protein sequence ID" value="CAH3181942.1"/>
    <property type="molecule type" value="Genomic_DNA"/>
</dbReference>
<dbReference type="Proteomes" id="UP001159405">
    <property type="component" value="Unassembled WGS sequence"/>
</dbReference>
<reference evidence="1 2" key="1">
    <citation type="submission" date="2022-05" db="EMBL/GenBank/DDBJ databases">
        <authorList>
            <consortium name="Genoscope - CEA"/>
            <person name="William W."/>
        </authorList>
    </citation>
    <scope>NUCLEOTIDE SEQUENCE [LARGE SCALE GENOMIC DNA]</scope>
</reference>
<name>A0ABN8RRG3_9CNID</name>
<evidence type="ECO:0000313" key="2">
    <source>
        <dbReference type="Proteomes" id="UP001159405"/>
    </source>
</evidence>
<feature type="non-terminal residue" evidence="1">
    <location>
        <position position="89"/>
    </location>
</feature>
<evidence type="ECO:0000313" key="1">
    <source>
        <dbReference type="EMBL" id="CAH3181942.1"/>
    </source>
</evidence>
<sequence>MMEKLAVAQCKMLGITLRDRKRNTWIRQETGVSDIINAIRNAKHRWAGHIARGAQEIGPETGSSKTRWRDDLTRQFGLVWSRLAKHRHL</sequence>
<organism evidence="1 2">
    <name type="scientific">Porites lobata</name>
    <dbReference type="NCBI Taxonomy" id="104759"/>
    <lineage>
        <taxon>Eukaryota</taxon>
        <taxon>Metazoa</taxon>
        <taxon>Cnidaria</taxon>
        <taxon>Anthozoa</taxon>
        <taxon>Hexacorallia</taxon>
        <taxon>Scleractinia</taxon>
        <taxon>Fungiina</taxon>
        <taxon>Poritidae</taxon>
        <taxon>Porites</taxon>
    </lineage>
</organism>
<gene>
    <name evidence="1" type="ORF">PLOB_00026265</name>
</gene>